<dbReference type="Proteomes" id="UP001317870">
    <property type="component" value="Chromosome"/>
</dbReference>
<keyword evidence="2" id="KW-1185">Reference proteome</keyword>
<gene>
    <name evidence="1" type="ORF">IFM12276_58570</name>
</gene>
<dbReference type="EMBL" id="AP026978">
    <property type="protein sequence ID" value="BDU02829.1"/>
    <property type="molecule type" value="Genomic_DNA"/>
</dbReference>
<name>A0ABN6UC38_9NOCA</name>
<dbReference type="Pfam" id="PF14063">
    <property type="entry name" value="DUF4254"/>
    <property type="match status" value="1"/>
</dbReference>
<evidence type="ECO:0008006" key="3">
    <source>
        <dbReference type="Google" id="ProtNLM"/>
    </source>
</evidence>
<evidence type="ECO:0000313" key="2">
    <source>
        <dbReference type="Proteomes" id="UP001317870"/>
    </source>
</evidence>
<protein>
    <recommendedName>
        <fullName evidence="3">DUF4254 domain-containing protein</fullName>
    </recommendedName>
</protein>
<organism evidence="1 2">
    <name type="scientific">Nocardia sputorum</name>
    <dbReference type="NCBI Taxonomy" id="2984338"/>
    <lineage>
        <taxon>Bacteria</taxon>
        <taxon>Bacillati</taxon>
        <taxon>Actinomycetota</taxon>
        <taxon>Actinomycetes</taxon>
        <taxon>Mycobacteriales</taxon>
        <taxon>Nocardiaceae</taxon>
        <taxon>Nocardia</taxon>
    </lineage>
</organism>
<dbReference type="InterPro" id="IPR025350">
    <property type="entry name" value="DUF4254"/>
</dbReference>
<accession>A0ABN6UC38</accession>
<evidence type="ECO:0000313" key="1">
    <source>
        <dbReference type="EMBL" id="BDU02829.1"/>
    </source>
</evidence>
<sequence>MIRVPRDARRDHSIQGVIAVEPLPTKELVLQACRTAPRRAHPILESAHLLAGLHERRLRCDLGGTNDIDQHRARLVLAIDRWVATEAPPPHGGAHMHTETVGMVVDRLAQFFACAHEILSGAPEWAVHNAWERLAELAIGYEDLAYEVAAGVRRLPYLSGPREQT</sequence>
<reference evidence="1 2" key="1">
    <citation type="submission" date="2022-11" db="EMBL/GenBank/DDBJ databases">
        <title>Genome Sequencing of Nocardia sp. ON39_IFM12276 and assembly.</title>
        <authorList>
            <person name="Shimojima M."/>
            <person name="Toyokawa M."/>
            <person name="Uesaka K."/>
        </authorList>
    </citation>
    <scope>NUCLEOTIDE SEQUENCE [LARGE SCALE GENOMIC DNA]</scope>
    <source>
        <strain evidence="1 2">IFM 12276</strain>
    </source>
</reference>
<proteinExistence type="predicted"/>